<dbReference type="Pfam" id="PF00535">
    <property type="entry name" value="Glycos_transf_2"/>
    <property type="match status" value="1"/>
</dbReference>
<evidence type="ECO:0000313" key="8">
    <source>
        <dbReference type="Proteomes" id="UP000190206"/>
    </source>
</evidence>
<dbReference type="GO" id="GO:0016757">
    <property type="term" value="F:glycosyltransferase activity"/>
    <property type="evidence" value="ECO:0007669"/>
    <property type="project" value="UniProtKB-KW"/>
</dbReference>
<dbReference type="InterPro" id="IPR001173">
    <property type="entry name" value="Glyco_trans_2-like"/>
</dbReference>
<keyword evidence="2" id="KW-0328">Glycosyltransferase</keyword>
<evidence type="ECO:0000259" key="5">
    <source>
        <dbReference type="Pfam" id="PF00535"/>
    </source>
</evidence>
<evidence type="ECO:0000256" key="1">
    <source>
        <dbReference type="ARBA" id="ARBA00006739"/>
    </source>
</evidence>
<dbReference type="EMBL" id="MRAD01000008">
    <property type="protein sequence ID" value="OOO61922.1"/>
    <property type="molecule type" value="Genomic_DNA"/>
</dbReference>
<dbReference type="Proteomes" id="UP000190206">
    <property type="component" value="Unassembled WGS sequence"/>
</dbReference>
<reference evidence="7 9" key="2">
    <citation type="submission" date="2016-12" db="EMBL/GenBank/DDBJ databases">
        <title>Clostridium tepidum sp. nov., a close relative of Clostridium sporogenes and Clostridium botulinum Group I.</title>
        <authorList>
            <person name="Dobritsa A.P."/>
            <person name="Kutumbaka K.K."/>
            <person name="Werner K."/>
            <person name="Wiedmann M."/>
            <person name="Asmus A."/>
            <person name="Samadpour M."/>
        </authorList>
    </citation>
    <scope>NUCLEOTIDE SEQUENCE [LARGE SCALE GENOMIC DNA]</scope>
    <source>
        <strain evidence="7 9">IEH 97212</strain>
    </source>
</reference>
<dbReference type="InterPro" id="IPR029044">
    <property type="entry name" value="Nucleotide-diphossugar_trans"/>
</dbReference>
<dbReference type="Proteomes" id="UP000190256">
    <property type="component" value="Unassembled WGS sequence"/>
</dbReference>
<gene>
    <name evidence="6" type="ORF">BS637_08945</name>
    <name evidence="7" type="ORF">BS638_10120</name>
</gene>
<keyword evidence="3" id="KW-0808">Transferase</keyword>
<evidence type="ECO:0000313" key="7">
    <source>
        <dbReference type="EMBL" id="OOO64729.1"/>
    </source>
</evidence>
<dbReference type="RefSeq" id="WP_078024394.1">
    <property type="nucleotide sequence ID" value="NZ_JADPGM010000007.1"/>
</dbReference>
<dbReference type="OrthoDB" id="9766971at2"/>
<dbReference type="EMBL" id="MRAE01000026">
    <property type="protein sequence ID" value="OOO64729.1"/>
    <property type="molecule type" value="Genomic_DNA"/>
</dbReference>
<dbReference type="PANTHER" id="PTHR43630">
    <property type="entry name" value="POLY-BETA-1,6-N-ACETYL-D-GLUCOSAMINE SYNTHASE"/>
    <property type="match status" value="1"/>
</dbReference>
<keyword evidence="4" id="KW-1133">Transmembrane helix</keyword>
<dbReference type="CDD" id="cd02525">
    <property type="entry name" value="Succinoglycan_BP_ExoA"/>
    <property type="match status" value="1"/>
</dbReference>
<organism evidence="7 9">
    <name type="scientific">Clostridium tepidum</name>
    <dbReference type="NCBI Taxonomy" id="1962263"/>
    <lineage>
        <taxon>Bacteria</taxon>
        <taxon>Bacillati</taxon>
        <taxon>Bacillota</taxon>
        <taxon>Clostridia</taxon>
        <taxon>Eubacteriales</taxon>
        <taxon>Clostridiaceae</taxon>
        <taxon>Clostridium</taxon>
    </lineage>
</organism>
<dbReference type="AlphaFoldDB" id="A0A1S9I357"/>
<protein>
    <submittedName>
        <fullName evidence="7">Succinoglycan biosynthesis protein exoa</fullName>
    </submittedName>
</protein>
<reference evidence="6 8" key="1">
    <citation type="submission" date="2016-12" db="EMBL/GenBank/DDBJ databases">
        <title>Clostridium tepidum sp. nov., a close relative of Clostridium sporogenes and Clostridium botulinum Group I.</title>
        <authorList>
            <person name="Dobritsa A.P."/>
            <person name="Kutumbaka K."/>
            <person name="Werner K."/>
            <person name="Samadpour M."/>
        </authorList>
    </citation>
    <scope>NUCLEOTIDE SEQUENCE [LARGE SCALE GENOMIC DNA]</scope>
    <source>
        <strain evidence="6 8">PE</strain>
    </source>
</reference>
<dbReference type="STRING" id="1962263.BS637_08945"/>
<evidence type="ECO:0000256" key="3">
    <source>
        <dbReference type="ARBA" id="ARBA00022679"/>
    </source>
</evidence>
<evidence type="ECO:0000313" key="9">
    <source>
        <dbReference type="Proteomes" id="UP000190256"/>
    </source>
</evidence>
<proteinExistence type="inferred from homology"/>
<evidence type="ECO:0000313" key="6">
    <source>
        <dbReference type="EMBL" id="OOO61922.1"/>
    </source>
</evidence>
<sequence length="344" mass="39235">MDRSQVTTVSVVIPCKNEVGYIEKCLDSFVNQNYPKELYEVLICDGMSTDGTQDIVKKYERNYKNVKLVLNEGITAPKGMNLGIKNSTADVIIIFGAHAYADKDFIKKNIEFLSKDSNIGCVGGPIQTLNNSNKGKAIALAMSSPFGVGNALFRFAKKETFVDTVAFGAYRRSVLDEIGYFDEELVRNQDDEINYRVIKNGYKILLSPEIKSSYYSRDSLKKLWRQYFQYGFWKVKVMQKHGKTASIRHLVPMTFVLTNILGFLLGMFFKPIFILWVIELLTYLLSDLIFSFKVSKDEKGVLKYIPIIFPILHISYGLGFLQGLLVFYVIKSKKSIENNKKISR</sequence>
<feature type="transmembrane region" description="Helical" evidence="4">
    <location>
        <begin position="304"/>
        <end position="330"/>
    </location>
</feature>
<dbReference type="SUPFAM" id="SSF53448">
    <property type="entry name" value="Nucleotide-diphospho-sugar transferases"/>
    <property type="match status" value="1"/>
</dbReference>
<comment type="similarity">
    <text evidence="1">Belongs to the glycosyltransferase 2 family.</text>
</comment>
<accession>A0A1S9I357</accession>
<name>A0A1S9I357_9CLOT</name>
<comment type="caution">
    <text evidence="7">The sequence shown here is derived from an EMBL/GenBank/DDBJ whole genome shotgun (WGS) entry which is preliminary data.</text>
</comment>
<dbReference type="PANTHER" id="PTHR43630:SF1">
    <property type="entry name" value="POLY-BETA-1,6-N-ACETYL-D-GLUCOSAMINE SYNTHASE"/>
    <property type="match status" value="1"/>
</dbReference>
<dbReference type="Gene3D" id="3.90.550.10">
    <property type="entry name" value="Spore Coat Polysaccharide Biosynthesis Protein SpsA, Chain A"/>
    <property type="match status" value="1"/>
</dbReference>
<keyword evidence="4" id="KW-0812">Transmembrane</keyword>
<keyword evidence="4" id="KW-0472">Membrane</keyword>
<keyword evidence="8" id="KW-1185">Reference proteome</keyword>
<feature type="domain" description="Glycosyltransferase 2-like" evidence="5">
    <location>
        <begin position="10"/>
        <end position="179"/>
    </location>
</feature>
<evidence type="ECO:0000256" key="2">
    <source>
        <dbReference type="ARBA" id="ARBA00022676"/>
    </source>
</evidence>
<evidence type="ECO:0000256" key="4">
    <source>
        <dbReference type="SAM" id="Phobius"/>
    </source>
</evidence>